<dbReference type="PRINTS" id="PR00344">
    <property type="entry name" value="BCTRLSENSOR"/>
</dbReference>
<dbReference type="KEGG" id="whj:H9Q79_15465"/>
<dbReference type="GO" id="GO:0005886">
    <property type="term" value="C:plasma membrane"/>
    <property type="evidence" value="ECO:0007669"/>
    <property type="project" value="TreeGrafter"/>
</dbReference>
<evidence type="ECO:0000256" key="1">
    <source>
        <dbReference type="ARBA" id="ARBA00000085"/>
    </source>
</evidence>
<dbReference type="EMBL" id="CP060635">
    <property type="protein sequence ID" value="QNM08264.1"/>
    <property type="molecule type" value="Genomic_DNA"/>
</dbReference>
<protein>
    <recommendedName>
        <fullName evidence="3">histidine kinase</fullName>
        <ecNumber evidence="3">2.7.13.3</ecNumber>
    </recommendedName>
</protein>
<dbReference type="InterPro" id="IPR005467">
    <property type="entry name" value="His_kinase_dom"/>
</dbReference>
<evidence type="ECO:0000256" key="4">
    <source>
        <dbReference type="ARBA" id="ARBA00022553"/>
    </source>
</evidence>
<dbReference type="Gene3D" id="3.30.565.10">
    <property type="entry name" value="Histidine kinase-like ATPase, C-terminal domain"/>
    <property type="match status" value="1"/>
</dbReference>
<dbReference type="Proteomes" id="UP000515860">
    <property type="component" value="Chromosome"/>
</dbReference>
<reference evidence="10 11" key="1">
    <citation type="submission" date="2020-08" db="EMBL/GenBank/DDBJ databases">
        <authorList>
            <person name="Liu C."/>
            <person name="Sun Q."/>
        </authorList>
    </citation>
    <scope>NUCLEOTIDE SEQUENCE [LARGE SCALE GENOMIC DNA]</scope>
    <source>
        <strain evidence="10 11">NSJ-29</strain>
    </source>
</reference>
<dbReference type="Pfam" id="PF02518">
    <property type="entry name" value="HATPase_c"/>
    <property type="match status" value="1"/>
</dbReference>
<dbReference type="InterPro" id="IPR003661">
    <property type="entry name" value="HisK_dim/P_dom"/>
</dbReference>
<dbReference type="InterPro" id="IPR036890">
    <property type="entry name" value="HATPase_C_sf"/>
</dbReference>
<dbReference type="SMART" id="SM00387">
    <property type="entry name" value="HATPase_c"/>
    <property type="match status" value="1"/>
</dbReference>
<evidence type="ECO:0000256" key="5">
    <source>
        <dbReference type="ARBA" id="ARBA00022679"/>
    </source>
</evidence>
<keyword evidence="8" id="KW-1133">Transmembrane helix</keyword>
<feature type="transmembrane region" description="Helical" evidence="8">
    <location>
        <begin position="6"/>
        <end position="25"/>
    </location>
</feature>
<gene>
    <name evidence="10" type="ORF">H9Q79_15465</name>
</gene>
<evidence type="ECO:0000259" key="9">
    <source>
        <dbReference type="PROSITE" id="PS50109"/>
    </source>
</evidence>
<dbReference type="SUPFAM" id="SSF47384">
    <property type="entry name" value="Homodimeric domain of signal transducing histidine kinase"/>
    <property type="match status" value="1"/>
</dbReference>
<evidence type="ECO:0000313" key="11">
    <source>
        <dbReference type="Proteomes" id="UP000515860"/>
    </source>
</evidence>
<evidence type="ECO:0000313" key="10">
    <source>
        <dbReference type="EMBL" id="QNM08264.1"/>
    </source>
</evidence>
<dbReference type="PANTHER" id="PTHR45453">
    <property type="entry name" value="PHOSPHATE REGULON SENSOR PROTEIN PHOR"/>
    <property type="match status" value="1"/>
</dbReference>
<dbReference type="InterPro" id="IPR004358">
    <property type="entry name" value="Sig_transdc_His_kin-like_C"/>
</dbReference>
<dbReference type="EC" id="2.7.13.3" evidence="3"/>
<keyword evidence="6 10" id="KW-0418">Kinase</keyword>
<dbReference type="Pfam" id="PF00512">
    <property type="entry name" value="HisKA"/>
    <property type="match status" value="1"/>
</dbReference>
<keyword evidence="7" id="KW-0902">Two-component regulatory system</keyword>
<accession>A0A7G9GBT2</accession>
<dbReference type="GO" id="GO:0000155">
    <property type="term" value="F:phosphorelay sensor kinase activity"/>
    <property type="evidence" value="ECO:0007669"/>
    <property type="project" value="InterPro"/>
</dbReference>
<evidence type="ECO:0000256" key="8">
    <source>
        <dbReference type="SAM" id="Phobius"/>
    </source>
</evidence>
<dbReference type="GO" id="GO:0004721">
    <property type="term" value="F:phosphoprotein phosphatase activity"/>
    <property type="evidence" value="ECO:0007669"/>
    <property type="project" value="TreeGrafter"/>
</dbReference>
<name>A0A7G9GBT2_9FIRM</name>
<keyword evidence="11" id="KW-1185">Reference proteome</keyword>
<comment type="catalytic activity">
    <reaction evidence="1">
        <text>ATP + protein L-histidine = ADP + protein N-phospho-L-histidine.</text>
        <dbReference type="EC" id="2.7.13.3"/>
    </reaction>
</comment>
<sequence length="295" mass="33497">MEVWLWALCGLFALIILLLILKLYLMRKSADEICKAVTDRLAAESNVLIDISSRDSRMRRLADALNLQLRRLRSERNRYQQGDTELKESVTNISHDLRTPLTAICGYLDLLSQEALPEQARRYLGFIKNRTTAMKQLTAELFRYSIVRSTETEQPEQLTLNRVLEESLASYYAAMCQKQITPVISIPEQPVRRYLEPTALTRIFENILSNVLKYSDGDLSVIMDSDGKISFSNKAAGLTPVLTGQLFNRFYTVETGRNSTGLGLSIAKLLTERMGGQITAKYQDETLSIQVWFPA</sequence>
<dbReference type="RefSeq" id="WP_118648820.1">
    <property type="nucleotide sequence ID" value="NZ_CP060635.1"/>
</dbReference>
<dbReference type="CDD" id="cd00082">
    <property type="entry name" value="HisKA"/>
    <property type="match status" value="1"/>
</dbReference>
<dbReference type="InterPro" id="IPR050351">
    <property type="entry name" value="BphY/WalK/GraS-like"/>
</dbReference>
<evidence type="ECO:0000256" key="3">
    <source>
        <dbReference type="ARBA" id="ARBA00012438"/>
    </source>
</evidence>
<dbReference type="InterPro" id="IPR036097">
    <property type="entry name" value="HisK_dim/P_sf"/>
</dbReference>
<organism evidence="10 11">
    <name type="scientific">Wansuia hejianensis</name>
    <dbReference type="NCBI Taxonomy" id="2763667"/>
    <lineage>
        <taxon>Bacteria</taxon>
        <taxon>Bacillati</taxon>
        <taxon>Bacillota</taxon>
        <taxon>Clostridia</taxon>
        <taxon>Lachnospirales</taxon>
        <taxon>Lachnospiraceae</taxon>
        <taxon>Wansuia</taxon>
    </lineage>
</organism>
<dbReference type="PANTHER" id="PTHR45453:SF1">
    <property type="entry name" value="PHOSPHATE REGULON SENSOR PROTEIN PHOR"/>
    <property type="match status" value="1"/>
</dbReference>
<evidence type="ECO:0000256" key="6">
    <source>
        <dbReference type="ARBA" id="ARBA00022777"/>
    </source>
</evidence>
<keyword evidence="8" id="KW-0812">Transmembrane</keyword>
<keyword evidence="5" id="KW-0808">Transferase</keyword>
<comment type="subcellular location">
    <subcellularLocation>
        <location evidence="2">Membrane</location>
    </subcellularLocation>
</comment>
<dbReference type="SUPFAM" id="SSF55874">
    <property type="entry name" value="ATPase domain of HSP90 chaperone/DNA topoisomerase II/histidine kinase"/>
    <property type="match status" value="1"/>
</dbReference>
<dbReference type="PROSITE" id="PS50109">
    <property type="entry name" value="HIS_KIN"/>
    <property type="match status" value="1"/>
</dbReference>
<evidence type="ECO:0000256" key="7">
    <source>
        <dbReference type="ARBA" id="ARBA00023012"/>
    </source>
</evidence>
<keyword evidence="8" id="KW-0472">Membrane</keyword>
<feature type="domain" description="Histidine kinase" evidence="9">
    <location>
        <begin position="92"/>
        <end position="295"/>
    </location>
</feature>
<keyword evidence="4" id="KW-0597">Phosphoprotein</keyword>
<dbReference type="GO" id="GO:0016036">
    <property type="term" value="P:cellular response to phosphate starvation"/>
    <property type="evidence" value="ECO:0007669"/>
    <property type="project" value="TreeGrafter"/>
</dbReference>
<dbReference type="SMART" id="SM00388">
    <property type="entry name" value="HisKA"/>
    <property type="match status" value="1"/>
</dbReference>
<evidence type="ECO:0000256" key="2">
    <source>
        <dbReference type="ARBA" id="ARBA00004370"/>
    </source>
</evidence>
<dbReference type="AlphaFoldDB" id="A0A7G9GBT2"/>
<proteinExistence type="predicted"/>
<dbReference type="InterPro" id="IPR003594">
    <property type="entry name" value="HATPase_dom"/>
</dbReference>
<dbReference type="Gene3D" id="1.10.287.130">
    <property type="match status" value="1"/>
</dbReference>